<proteinExistence type="predicted"/>
<dbReference type="InterPro" id="IPR009936">
    <property type="entry name" value="DUF1468"/>
</dbReference>
<keyword evidence="1" id="KW-1133">Transmembrane helix</keyword>
<dbReference type="RefSeq" id="WP_054938173.1">
    <property type="nucleotide sequence ID" value="NZ_PVXL01000040.1"/>
</dbReference>
<feature type="transmembrane region" description="Helical" evidence="1">
    <location>
        <begin position="81"/>
        <end position="99"/>
    </location>
</feature>
<organism evidence="3 4">
    <name type="scientific">Neomoorella stamsii</name>
    <dbReference type="NCBI Taxonomy" id="1266720"/>
    <lineage>
        <taxon>Bacteria</taxon>
        <taxon>Bacillati</taxon>
        <taxon>Bacillota</taxon>
        <taxon>Clostridia</taxon>
        <taxon>Neomoorellales</taxon>
        <taxon>Neomoorellaceae</taxon>
        <taxon>Neomoorella</taxon>
    </lineage>
</organism>
<evidence type="ECO:0000313" key="4">
    <source>
        <dbReference type="Proteomes" id="UP000239430"/>
    </source>
</evidence>
<comment type="caution">
    <text evidence="3">The sequence shown here is derived from an EMBL/GenBank/DDBJ whole genome shotgun (WGS) entry which is preliminary data.</text>
</comment>
<feature type="transmembrane region" description="Helical" evidence="1">
    <location>
        <begin position="130"/>
        <end position="148"/>
    </location>
</feature>
<reference evidence="3 4" key="1">
    <citation type="submission" date="2018-03" db="EMBL/GenBank/DDBJ databases">
        <title>Genome sequence of Moorella stamsii DSM 26217.</title>
        <authorList>
            <person name="Poehlein A."/>
            <person name="Daniel R."/>
        </authorList>
    </citation>
    <scope>NUCLEOTIDE SEQUENCE [LARGE SCALE GENOMIC DNA]</scope>
    <source>
        <strain evidence="4">DSM 26217</strain>
    </source>
</reference>
<feature type="domain" description="DUF1468" evidence="2">
    <location>
        <begin position="9"/>
        <end position="153"/>
    </location>
</feature>
<dbReference type="Proteomes" id="UP000239430">
    <property type="component" value="Unassembled WGS sequence"/>
</dbReference>
<keyword evidence="1" id="KW-0472">Membrane</keyword>
<accession>A0A9X7J3Y5</accession>
<name>A0A9X7J3Y5_9FIRM</name>
<gene>
    <name evidence="3" type="ORF">MOST_14070</name>
</gene>
<feature type="transmembrane region" description="Helical" evidence="1">
    <location>
        <begin position="41"/>
        <end position="60"/>
    </location>
</feature>
<sequence>MPKPREERLVAICFLLLAAIWGYLTLQIPPATVPGTPGPRFFPWLLVAGLVILSLVMLGQSWQQPAREKKVKAGASEAKKGIDWIGLGTLAMFFVYIWMVDLIGLRWGTLVMMPFFLFISFRLRNILEIALITVVLAFGVDFIFRVLLKMALPMGSIF</sequence>
<protein>
    <submittedName>
        <fullName evidence="3">Tripartite tricarboxylate transporter TctB family protein</fullName>
    </submittedName>
</protein>
<keyword evidence="4" id="KW-1185">Reference proteome</keyword>
<dbReference type="Pfam" id="PF07331">
    <property type="entry name" value="TctB"/>
    <property type="match status" value="1"/>
</dbReference>
<dbReference type="AlphaFoldDB" id="A0A9X7J3Y5"/>
<feature type="transmembrane region" description="Helical" evidence="1">
    <location>
        <begin position="9"/>
        <end position="29"/>
    </location>
</feature>
<evidence type="ECO:0000313" key="3">
    <source>
        <dbReference type="EMBL" id="PRR73559.1"/>
    </source>
</evidence>
<evidence type="ECO:0000259" key="2">
    <source>
        <dbReference type="Pfam" id="PF07331"/>
    </source>
</evidence>
<dbReference type="EMBL" id="PVXL01000040">
    <property type="protein sequence ID" value="PRR73559.1"/>
    <property type="molecule type" value="Genomic_DNA"/>
</dbReference>
<evidence type="ECO:0000256" key="1">
    <source>
        <dbReference type="SAM" id="Phobius"/>
    </source>
</evidence>
<keyword evidence="1" id="KW-0812">Transmembrane</keyword>